<accession>A0ABD5MEF0</accession>
<protein>
    <submittedName>
        <fullName evidence="1">Uncharacterized protein</fullName>
    </submittedName>
</protein>
<dbReference type="EMBL" id="JBGNYA010000001">
    <property type="protein sequence ID" value="MFA1612287.1"/>
    <property type="molecule type" value="Genomic_DNA"/>
</dbReference>
<proteinExistence type="predicted"/>
<organism evidence="1 2">
    <name type="scientific">Halobellus rubicundus</name>
    <dbReference type="NCBI Taxonomy" id="2996466"/>
    <lineage>
        <taxon>Archaea</taxon>
        <taxon>Methanobacteriati</taxon>
        <taxon>Methanobacteriota</taxon>
        <taxon>Stenosarchaea group</taxon>
        <taxon>Halobacteria</taxon>
        <taxon>Halobacteriales</taxon>
        <taxon>Haloferacaceae</taxon>
        <taxon>Halobellus</taxon>
    </lineage>
</organism>
<gene>
    <name evidence="1" type="ORF">OS889_14925</name>
</gene>
<dbReference type="Proteomes" id="UP001570511">
    <property type="component" value="Unassembled WGS sequence"/>
</dbReference>
<keyword evidence="2" id="KW-1185">Reference proteome</keyword>
<dbReference type="RefSeq" id="WP_372391650.1">
    <property type="nucleotide sequence ID" value="NZ_JBGNYA010000001.1"/>
</dbReference>
<evidence type="ECO:0000313" key="2">
    <source>
        <dbReference type="Proteomes" id="UP001570511"/>
    </source>
</evidence>
<sequence>MTSKEMLTVSELTPALSESVTLIVFVVESMLMSPDVNVTAPSFTLAL</sequence>
<reference evidence="1 2" key="1">
    <citation type="submission" date="2024-08" db="EMBL/GenBank/DDBJ databases">
        <title>Halobellus sp. MBLA0158 whole genome sequence.</title>
        <authorList>
            <person name="Hwang C.Y."/>
            <person name="Cho E.-S."/>
            <person name="Seo M.-J."/>
        </authorList>
    </citation>
    <scope>NUCLEOTIDE SEQUENCE [LARGE SCALE GENOMIC DNA]</scope>
    <source>
        <strain evidence="1 2">MBLA0158</strain>
    </source>
</reference>
<comment type="caution">
    <text evidence="1">The sequence shown here is derived from an EMBL/GenBank/DDBJ whole genome shotgun (WGS) entry which is preliminary data.</text>
</comment>
<name>A0ABD5MEF0_9EURY</name>
<dbReference type="AlphaFoldDB" id="A0ABD5MEF0"/>
<evidence type="ECO:0000313" key="1">
    <source>
        <dbReference type="EMBL" id="MFA1612287.1"/>
    </source>
</evidence>